<dbReference type="EMBL" id="HBKO01031079">
    <property type="protein sequence ID" value="CAE2247435.1"/>
    <property type="molecule type" value="Transcribed_RNA"/>
</dbReference>
<feature type="region of interest" description="Disordered" evidence="1">
    <location>
        <begin position="153"/>
        <end position="176"/>
    </location>
</feature>
<evidence type="ECO:0000313" key="2">
    <source>
        <dbReference type="EMBL" id="CAE2247435.1"/>
    </source>
</evidence>
<feature type="compositionally biased region" description="Low complexity" evidence="1">
    <location>
        <begin position="10"/>
        <end position="28"/>
    </location>
</feature>
<name>A0A7S4J1L2_9EUKA</name>
<organism evidence="2">
    <name type="scientific">Prymnesium polylepis</name>
    <dbReference type="NCBI Taxonomy" id="72548"/>
    <lineage>
        <taxon>Eukaryota</taxon>
        <taxon>Haptista</taxon>
        <taxon>Haptophyta</taxon>
        <taxon>Prymnesiophyceae</taxon>
        <taxon>Prymnesiales</taxon>
        <taxon>Prymnesiaceae</taxon>
        <taxon>Prymnesium</taxon>
    </lineage>
</organism>
<sequence length="202" mass="21198">MLHAKGLTYSPDGRPPSSASSSSTGFEPPSKRRAPIRHSVFAVGGSEDVDADGLCIDQLEYNAIHMRSPSSPSTRDKHGQGDSLPLSPLARPLLLLDITQENGANTPTMGAMARKGMKRRVSAMLSSQEEKVELPTTTTAGRVPVVADPSLPAISRLSDSSTSTLKASPLRAGLSTPTRAAKMAKAFAESPVEASAPRPGLR</sequence>
<reference evidence="2" key="1">
    <citation type="submission" date="2021-01" db="EMBL/GenBank/DDBJ databases">
        <authorList>
            <person name="Corre E."/>
            <person name="Pelletier E."/>
            <person name="Niang G."/>
            <person name="Scheremetjew M."/>
            <person name="Finn R."/>
            <person name="Kale V."/>
            <person name="Holt S."/>
            <person name="Cochrane G."/>
            <person name="Meng A."/>
            <person name="Brown T."/>
            <person name="Cohen L."/>
        </authorList>
    </citation>
    <scope>NUCLEOTIDE SEQUENCE</scope>
    <source>
        <strain evidence="2">UIO037</strain>
    </source>
</reference>
<dbReference type="AlphaFoldDB" id="A0A7S4J1L2"/>
<evidence type="ECO:0000256" key="1">
    <source>
        <dbReference type="SAM" id="MobiDB-lite"/>
    </source>
</evidence>
<feature type="compositionally biased region" description="Polar residues" evidence="1">
    <location>
        <begin position="157"/>
        <end position="166"/>
    </location>
</feature>
<proteinExistence type="predicted"/>
<feature type="region of interest" description="Disordered" evidence="1">
    <location>
        <begin position="66"/>
        <end position="86"/>
    </location>
</feature>
<feature type="region of interest" description="Disordered" evidence="1">
    <location>
        <begin position="1"/>
        <end position="43"/>
    </location>
</feature>
<protein>
    <submittedName>
        <fullName evidence="2">Uncharacterized protein</fullName>
    </submittedName>
</protein>
<gene>
    <name evidence="2" type="ORF">CPOL0286_LOCUS14144</name>
</gene>
<accession>A0A7S4J1L2</accession>